<accession>A0AAJ4XCJ7</accession>
<evidence type="ECO:0000256" key="1">
    <source>
        <dbReference type="ARBA" id="ARBA00023015"/>
    </source>
</evidence>
<dbReference type="PANTHER" id="PTHR46796">
    <property type="entry name" value="HTH-TYPE TRANSCRIPTIONAL ACTIVATOR RHAS-RELATED"/>
    <property type="match status" value="1"/>
</dbReference>
<dbReference type="Pfam" id="PF20240">
    <property type="entry name" value="DUF6597"/>
    <property type="match status" value="1"/>
</dbReference>
<gene>
    <name evidence="5" type="ORF">SAMEA4412673_01721</name>
</gene>
<evidence type="ECO:0000259" key="4">
    <source>
        <dbReference type="PROSITE" id="PS01124"/>
    </source>
</evidence>
<keyword evidence="1" id="KW-0805">Transcription regulation</keyword>
<dbReference type="Proteomes" id="UP000215355">
    <property type="component" value="Chromosome 1"/>
</dbReference>
<dbReference type="Gene3D" id="1.10.10.60">
    <property type="entry name" value="Homeodomain-like"/>
    <property type="match status" value="1"/>
</dbReference>
<dbReference type="EMBL" id="LT906468">
    <property type="protein sequence ID" value="SNV49212.1"/>
    <property type="molecule type" value="Genomic_DNA"/>
</dbReference>
<dbReference type="GO" id="GO:0003700">
    <property type="term" value="F:DNA-binding transcription factor activity"/>
    <property type="evidence" value="ECO:0007669"/>
    <property type="project" value="InterPro"/>
</dbReference>
<keyword evidence="2" id="KW-0238">DNA-binding</keyword>
<dbReference type="InterPro" id="IPR018060">
    <property type="entry name" value="HTH_AraC"/>
</dbReference>
<sequence length="268" mass="30842">MERKNIAFFEHGQFSKVKEYRFDPDRMLKDYVKEFLIVEASDLVSLETLPSTSVSLNYIISGSIEMKQKGDATIKLPKAFAFGVARTSLHFDFSEGTTLFAIIFNPGMAPSLIRCPINDFFEKFIAYSNFLNPNQLSQIEQIFAEQGKYADLIKRIEKFLFDEILFTQKKDNIKEAVNEIIHSQGSTSIKKIVDVLAVSRDSFEKKFRKQVGTSPKKFSNIVRFRNLFENGYKYTTLTEMGLNAGYYDQSHFIKDFKVITGKNPSKFL</sequence>
<dbReference type="Pfam" id="PF12833">
    <property type="entry name" value="HTH_18"/>
    <property type="match status" value="1"/>
</dbReference>
<organism evidence="5 6">
    <name type="scientific">Sphingobacterium mizutaii</name>
    <dbReference type="NCBI Taxonomy" id="1010"/>
    <lineage>
        <taxon>Bacteria</taxon>
        <taxon>Pseudomonadati</taxon>
        <taxon>Bacteroidota</taxon>
        <taxon>Sphingobacteriia</taxon>
        <taxon>Sphingobacteriales</taxon>
        <taxon>Sphingobacteriaceae</taxon>
        <taxon>Sphingobacterium</taxon>
    </lineage>
</organism>
<evidence type="ECO:0000313" key="6">
    <source>
        <dbReference type="Proteomes" id="UP000215355"/>
    </source>
</evidence>
<dbReference type="KEGG" id="smiz:4412673_01721"/>
<proteinExistence type="predicted"/>
<dbReference type="SMART" id="SM00342">
    <property type="entry name" value="HTH_ARAC"/>
    <property type="match status" value="1"/>
</dbReference>
<protein>
    <submittedName>
        <fullName evidence="5">DNA gyrase inhibitor</fullName>
    </submittedName>
</protein>
<evidence type="ECO:0000313" key="5">
    <source>
        <dbReference type="EMBL" id="SNV49212.1"/>
    </source>
</evidence>
<dbReference type="AlphaFoldDB" id="A0AAJ4XCJ7"/>
<feature type="domain" description="HTH araC/xylS-type" evidence="4">
    <location>
        <begin position="171"/>
        <end position="268"/>
    </location>
</feature>
<evidence type="ECO:0000256" key="3">
    <source>
        <dbReference type="ARBA" id="ARBA00023163"/>
    </source>
</evidence>
<dbReference type="GO" id="GO:0043565">
    <property type="term" value="F:sequence-specific DNA binding"/>
    <property type="evidence" value="ECO:0007669"/>
    <property type="project" value="InterPro"/>
</dbReference>
<dbReference type="PROSITE" id="PS01124">
    <property type="entry name" value="HTH_ARAC_FAMILY_2"/>
    <property type="match status" value="1"/>
</dbReference>
<dbReference type="RefSeq" id="WP_093095754.1">
    <property type="nucleotide sequence ID" value="NZ_FNGK01000001.1"/>
</dbReference>
<dbReference type="PANTHER" id="PTHR46796:SF13">
    <property type="entry name" value="HTH-TYPE TRANSCRIPTIONAL ACTIVATOR RHAS"/>
    <property type="match status" value="1"/>
</dbReference>
<dbReference type="InterPro" id="IPR046532">
    <property type="entry name" value="DUF6597"/>
</dbReference>
<evidence type="ECO:0000256" key="2">
    <source>
        <dbReference type="ARBA" id="ARBA00023125"/>
    </source>
</evidence>
<dbReference type="InterPro" id="IPR050204">
    <property type="entry name" value="AraC_XylS_family_regulators"/>
</dbReference>
<reference evidence="5 6" key="1">
    <citation type="submission" date="2017-06" db="EMBL/GenBank/DDBJ databases">
        <authorList>
            <consortium name="Pathogen Informatics"/>
        </authorList>
    </citation>
    <scope>NUCLEOTIDE SEQUENCE [LARGE SCALE GENOMIC DNA]</scope>
    <source>
        <strain evidence="5 6">NCTC12149</strain>
    </source>
</reference>
<keyword evidence="3" id="KW-0804">Transcription</keyword>
<name>A0AAJ4XCJ7_9SPHI</name>